<feature type="transmembrane region" description="Helical" evidence="7">
    <location>
        <begin position="1026"/>
        <end position="1045"/>
    </location>
</feature>
<protein>
    <submittedName>
        <fullName evidence="9">CSON012368 protein</fullName>
    </submittedName>
</protein>
<evidence type="ECO:0000313" key="9">
    <source>
        <dbReference type="EMBL" id="SSX25456.1"/>
    </source>
</evidence>
<dbReference type="Gene3D" id="1.20.1250.20">
    <property type="entry name" value="MFS general substrate transporter like domains"/>
    <property type="match status" value="4"/>
</dbReference>
<evidence type="ECO:0000256" key="5">
    <source>
        <dbReference type="ARBA" id="ARBA00022989"/>
    </source>
</evidence>
<evidence type="ECO:0000256" key="4">
    <source>
        <dbReference type="ARBA" id="ARBA00022847"/>
    </source>
</evidence>
<evidence type="ECO:0000256" key="7">
    <source>
        <dbReference type="SAM" id="Phobius"/>
    </source>
</evidence>
<dbReference type="VEuPathDB" id="VectorBase:CSON012368"/>
<dbReference type="PANTHER" id="PTHR11662:SF79">
    <property type="entry name" value="NA[+]-DEPENDENT INORGANIC PHOSPHATE COTRANSPORTER, ISOFORM A"/>
    <property type="match status" value="1"/>
</dbReference>
<feature type="transmembrane region" description="Helical" evidence="7">
    <location>
        <begin position="196"/>
        <end position="216"/>
    </location>
</feature>
<organism evidence="9">
    <name type="scientific">Culicoides sonorensis</name>
    <name type="common">Biting midge</name>
    <dbReference type="NCBI Taxonomy" id="179676"/>
    <lineage>
        <taxon>Eukaryota</taxon>
        <taxon>Metazoa</taxon>
        <taxon>Ecdysozoa</taxon>
        <taxon>Arthropoda</taxon>
        <taxon>Hexapoda</taxon>
        <taxon>Insecta</taxon>
        <taxon>Pterygota</taxon>
        <taxon>Neoptera</taxon>
        <taxon>Endopterygota</taxon>
        <taxon>Diptera</taxon>
        <taxon>Nematocera</taxon>
        <taxon>Chironomoidea</taxon>
        <taxon>Ceratopogonidae</taxon>
        <taxon>Ceratopogoninae</taxon>
        <taxon>Culicoides</taxon>
        <taxon>Monoculicoides</taxon>
    </lineage>
</organism>
<feature type="transmembrane region" description="Helical" evidence="7">
    <location>
        <begin position="254"/>
        <end position="274"/>
    </location>
</feature>
<dbReference type="EMBL" id="UFQT01000579">
    <property type="protein sequence ID" value="SSX25456.1"/>
    <property type="molecule type" value="Genomic_DNA"/>
</dbReference>
<dbReference type="FunFam" id="1.20.1250.20:FF:000532">
    <property type="entry name" value="SLC (SoLute Carrier) homolog"/>
    <property type="match status" value="1"/>
</dbReference>
<evidence type="ECO:0000256" key="2">
    <source>
        <dbReference type="ARBA" id="ARBA00022448"/>
    </source>
</evidence>
<comment type="subcellular location">
    <subcellularLocation>
        <location evidence="1">Membrane</location>
        <topology evidence="1">Multi-pass membrane protein</topology>
    </subcellularLocation>
</comment>
<dbReference type="PANTHER" id="PTHR11662">
    <property type="entry name" value="SOLUTE CARRIER FAMILY 17"/>
    <property type="match status" value="1"/>
</dbReference>
<feature type="transmembrane region" description="Helical" evidence="7">
    <location>
        <begin position="914"/>
        <end position="931"/>
    </location>
</feature>
<keyword evidence="3 7" id="KW-0812">Transmembrane</keyword>
<feature type="transmembrane region" description="Helical" evidence="7">
    <location>
        <begin position="868"/>
        <end position="894"/>
    </location>
</feature>
<dbReference type="AlphaFoldDB" id="A0A336M5A8"/>
<evidence type="ECO:0000259" key="8">
    <source>
        <dbReference type="PROSITE" id="PS50850"/>
    </source>
</evidence>
<feature type="transmembrane region" description="Helical" evidence="7">
    <location>
        <begin position="391"/>
        <end position="416"/>
    </location>
</feature>
<feature type="transmembrane region" description="Helical" evidence="7">
    <location>
        <begin position="572"/>
        <end position="599"/>
    </location>
</feature>
<dbReference type="InterPro" id="IPR011701">
    <property type="entry name" value="MFS"/>
</dbReference>
<dbReference type="GO" id="GO:0015293">
    <property type="term" value="F:symporter activity"/>
    <property type="evidence" value="ECO:0007669"/>
    <property type="project" value="UniProtKB-KW"/>
</dbReference>
<dbReference type="CDD" id="cd17318">
    <property type="entry name" value="MFS_SLC17"/>
    <property type="match status" value="1"/>
</dbReference>
<feature type="transmembrane region" description="Helical" evidence="7">
    <location>
        <begin position="228"/>
        <end position="248"/>
    </location>
</feature>
<evidence type="ECO:0000256" key="1">
    <source>
        <dbReference type="ARBA" id="ARBA00004141"/>
    </source>
</evidence>
<dbReference type="OMA" id="YEVEMEY"/>
<dbReference type="GO" id="GO:0016020">
    <property type="term" value="C:membrane"/>
    <property type="evidence" value="ECO:0007669"/>
    <property type="project" value="UniProtKB-SubCell"/>
</dbReference>
<name>A0A336M5A8_CULSO</name>
<feature type="transmembrane region" description="Helical" evidence="7">
    <location>
        <begin position="436"/>
        <end position="462"/>
    </location>
</feature>
<keyword evidence="6 7" id="KW-0472">Membrane</keyword>
<evidence type="ECO:0000256" key="6">
    <source>
        <dbReference type="ARBA" id="ARBA00023136"/>
    </source>
</evidence>
<dbReference type="InterPro" id="IPR020846">
    <property type="entry name" value="MFS_dom"/>
</dbReference>
<feature type="transmembrane region" description="Helical" evidence="7">
    <location>
        <begin position="943"/>
        <end position="968"/>
    </location>
</feature>
<feature type="transmembrane region" description="Helical" evidence="7">
    <location>
        <begin position="362"/>
        <end position="379"/>
    </location>
</feature>
<keyword evidence="4" id="KW-0769">Symport</keyword>
<sequence>MGKDKVNCRTILWYLTFVGMAVNYMVRININMTVVVMVKEKISAKSAIETAECLSKDQMLLIEKSFENNQNFDNHDNETSFGITMSYFESNGNESEITTNVFTGVEQREIKDVSIERKLLRYFGIKFEENGFDWNEYEQGLTLGSFYWLHWLTQVPGGILSRKYGPKIVYGVANFVSSLLCFLMPIASYLSFDILIFLRVLQGLVTGLAWPAMHTMTASWIPPNERTYLGSSFGVFINYPLFGAIISLSCWENVFHFCGIFGTLWYLAWCYFVYDTPAKHPRIAFDERQYIEKSLGTTVQKKNYPTPWKDILTSRIVWMIVIAQWGGIWGLFTLMTQAPTYFKYIHGWDIKMSGFLSGLPHLLRMLFALMFSWFGDFLLRSEKMSRTIVKGLFVIGLAYSGCNTIAAIVLLTLAVGVHGSVSTGPLAAVVDIAPNFAGVTLGISGMVGVASGFVSPIVVGLLTLNNQTAKQWEYVFLITAAMLIVSGVLYCLFADSNLQAWNSPQSKYEVEMEYLNNEVLKKKEINCNEEKLNLKNEINGIEKREPITVPMLLIEEVADRISNENKVNCRTILWYLTFVGMAVNYMVMININMTIVVMVKEKISAKSAIETAECLSKDQMLLIEKSFENNQNFDNHDNETSFVTTMNYFESSGNESEITTNSFTGVEQREIKDVSIERKLLRYFGIKFEENGFDWNEYEQGLTLGSFYWLHWLTQVPGGILSRKYGPKIVYGVANFVSSLLCFLMPMASYLSFDVLIFLRVLQGLVTGLAWPAMHTMTASWIPPNERSKFVSAYLGSSFGVCWENVFHFCGIFGTLWYLAWCYFVYDTPAKHPRITFDERQYIEKSLGTTVQKKNYPTPWKDILTSRIVWMIVIAQWGGIWGLFTLMTQAPTYFKYIHGWDIKMSGFLSGLPHLLRMLFALMFSWFGDFLLRSEKMSRTIVKGLFVIGLAYSGCNTIAAIVLLTLAVGVHGSVSTGPLAAVVDIAPNFAGVTLGISGMVGVASGFVSPIVVGLLTLNNQTAKQWEYVFLITAAMLIVSGVLYCLFADSNLQAWNSPQSKYEVEMEYLNNEVLKKKEINCNEEQLNLKNEINGIEKREPITVPMLLIEEVADRISNESDQE</sequence>
<keyword evidence="5 7" id="KW-1133">Transmembrane helix</keyword>
<evidence type="ECO:0000256" key="3">
    <source>
        <dbReference type="ARBA" id="ARBA00022692"/>
    </source>
</evidence>
<dbReference type="SUPFAM" id="SSF103473">
    <property type="entry name" value="MFS general substrate transporter"/>
    <property type="match status" value="2"/>
</dbReference>
<feature type="transmembrane region" description="Helical" evidence="7">
    <location>
        <begin position="988"/>
        <end position="1014"/>
    </location>
</feature>
<dbReference type="InterPro" id="IPR050382">
    <property type="entry name" value="MFS_Na/Anion_cotransporter"/>
</dbReference>
<dbReference type="PROSITE" id="PS50850">
    <property type="entry name" value="MFS"/>
    <property type="match status" value="1"/>
</dbReference>
<gene>
    <name evidence="9" type="primary">CSON012368</name>
</gene>
<feature type="transmembrane region" description="Helical" evidence="7">
    <location>
        <begin position="12"/>
        <end position="38"/>
    </location>
</feature>
<dbReference type="Pfam" id="PF07690">
    <property type="entry name" value="MFS_1"/>
    <property type="match status" value="2"/>
</dbReference>
<feature type="transmembrane region" description="Helical" evidence="7">
    <location>
        <begin position="316"/>
        <end position="342"/>
    </location>
</feature>
<feature type="transmembrane region" description="Helical" evidence="7">
    <location>
        <begin position="806"/>
        <end position="826"/>
    </location>
</feature>
<reference evidence="9" key="1">
    <citation type="submission" date="2018-07" db="EMBL/GenBank/DDBJ databases">
        <authorList>
            <person name="Quirk P.G."/>
            <person name="Krulwich T.A."/>
        </authorList>
    </citation>
    <scope>NUCLEOTIDE SEQUENCE</scope>
</reference>
<proteinExistence type="predicted"/>
<feature type="transmembrane region" description="Helical" evidence="7">
    <location>
        <begin position="474"/>
        <end position="493"/>
    </location>
</feature>
<feature type="transmembrane region" description="Helical" evidence="7">
    <location>
        <begin position="729"/>
        <end position="753"/>
    </location>
</feature>
<accession>A0A336M5A8</accession>
<keyword evidence="2" id="KW-0813">Transport</keyword>
<dbReference type="GO" id="GO:0006820">
    <property type="term" value="P:monoatomic anion transport"/>
    <property type="evidence" value="ECO:0007669"/>
    <property type="project" value="TreeGrafter"/>
</dbReference>
<dbReference type="InterPro" id="IPR036259">
    <property type="entry name" value="MFS_trans_sf"/>
</dbReference>
<feature type="domain" description="Major facilitator superfamily (MFS) profile" evidence="8">
    <location>
        <begin position="79"/>
        <end position="498"/>
    </location>
</feature>
<feature type="transmembrane region" description="Helical" evidence="7">
    <location>
        <begin position="168"/>
        <end position="190"/>
    </location>
</feature>
<dbReference type="FunFam" id="1.20.1250.20:FF:000003">
    <property type="entry name" value="Solute carrier family 17 member 3"/>
    <property type="match status" value="1"/>
</dbReference>